<dbReference type="Gene3D" id="3.40.50.10170">
    <property type="match status" value="1"/>
</dbReference>
<gene>
    <name evidence="2" type="primary">degV</name>
    <name evidence="2" type="ORF">MM817_01751</name>
</gene>
<dbReference type="InterPro" id="IPR003797">
    <property type="entry name" value="DegV"/>
</dbReference>
<dbReference type="EMBL" id="JALBUF010000004">
    <property type="protein sequence ID" value="MCI0183474.1"/>
    <property type="molecule type" value="Genomic_DNA"/>
</dbReference>
<keyword evidence="1" id="KW-0446">Lipid-binding</keyword>
<dbReference type="SUPFAM" id="SSF82549">
    <property type="entry name" value="DAK1/DegV-like"/>
    <property type="match status" value="1"/>
</dbReference>
<keyword evidence="3" id="KW-1185">Reference proteome</keyword>
<dbReference type="InterPro" id="IPR050270">
    <property type="entry name" value="DegV_domain_contain"/>
</dbReference>
<name>A0A9X2AC59_9BACL</name>
<evidence type="ECO:0000256" key="1">
    <source>
        <dbReference type="ARBA" id="ARBA00023121"/>
    </source>
</evidence>
<dbReference type="GO" id="GO:0008289">
    <property type="term" value="F:lipid binding"/>
    <property type="evidence" value="ECO:0007669"/>
    <property type="project" value="UniProtKB-KW"/>
</dbReference>
<evidence type="ECO:0000313" key="3">
    <source>
        <dbReference type="Proteomes" id="UP001139263"/>
    </source>
</evidence>
<organism evidence="2 3">
    <name type="scientific">Sulfoacidibacillus ferrooxidans</name>
    <dbReference type="NCBI Taxonomy" id="2005001"/>
    <lineage>
        <taxon>Bacteria</taxon>
        <taxon>Bacillati</taxon>
        <taxon>Bacillota</taxon>
        <taxon>Bacilli</taxon>
        <taxon>Bacillales</taxon>
        <taxon>Alicyclobacillaceae</taxon>
        <taxon>Sulfoacidibacillus</taxon>
    </lineage>
</organism>
<dbReference type="InterPro" id="IPR043168">
    <property type="entry name" value="DegV_C"/>
</dbReference>
<proteinExistence type="predicted"/>
<evidence type="ECO:0000313" key="2">
    <source>
        <dbReference type="EMBL" id="MCI0183474.1"/>
    </source>
</evidence>
<dbReference type="Pfam" id="PF02645">
    <property type="entry name" value="DegV"/>
    <property type="match status" value="1"/>
</dbReference>
<protein>
    <submittedName>
        <fullName evidence="2">Protein DegV</fullName>
    </submittedName>
</protein>
<dbReference type="NCBIfam" id="TIGR00762">
    <property type="entry name" value="DegV"/>
    <property type="match status" value="1"/>
</dbReference>
<dbReference type="Proteomes" id="UP001139263">
    <property type="component" value="Unassembled WGS sequence"/>
</dbReference>
<accession>A0A9X2AC59</accession>
<sequence>MAMRLAIVTDSTADLPREEALDHDVTVVPLHVIFGEQSYRDGIDLTASEFYAKLSTEKVLPTTSQPSVGDFVEVFTRLLKDHDAVLGIFISSELSGTVRAAETARGLVDGEITIVDSGMVAYALGIQVLEAAKLAKAGTDVETIVTRLQEVQGRIGAYFVVDSLEFLKRGGRIGGGAAVLGTLLQIKPVLMLRDKRIDMYEKVRTHKKALDMLFQRFVEDSQDKSYVYGAVVHSAALDLATEAKKTILEKVPQANMRIIELDPVVGVHVGPGVLSLIYHAE</sequence>
<dbReference type="Gene3D" id="3.30.1180.10">
    <property type="match status" value="1"/>
</dbReference>
<comment type="caution">
    <text evidence="2">The sequence shown here is derived from an EMBL/GenBank/DDBJ whole genome shotgun (WGS) entry which is preliminary data.</text>
</comment>
<dbReference type="RefSeq" id="WP_241713818.1">
    <property type="nucleotide sequence ID" value="NZ_JALBUF010000004.1"/>
</dbReference>
<reference evidence="2" key="1">
    <citation type="submission" date="2022-03" db="EMBL/GenBank/DDBJ databases">
        <title>Draft Genome Sequence of Firmicute Strain S0AB, a Heterotrophic Iron/Sulfur-Oxidizing Extreme Acidophile.</title>
        <authorList>
            <person name="Vergara E."/>
            <person name="Pakostova E."/>
            <person name="Johnson D.B."/>
            <person name="Holmes D.S."/>
        </authorList>
    </citation>
    <scope>NUCLEOTIDE SEQUENCE</scope>
    <source>
        <strain evidence="2">S0AB</strain>
    </source>
</reference>
<dbReference type="AlphaFoldDB" id="A0A9X2AC59"/>
<dbReference type="PANTHER" id="PTHR33434">
    <property type="entry name" value="DEGV DOMAIN-CONTAINING PROTEIN DR_1986-RELATED"/>
    <property type="match status" value="1"/>
</dbReference>
<dbReference type="PROSITE" id="PS51482">
    <property type="entry name" value="DEGV"/>
    <property type="match status" value="1"/>
</dbReference>
<dbReference type="PANTHER" id="PTHR33434:SF2">
    <property type="entry name" value="FATTY ACID-BINDING PROTEIN TM_1468"/>
    <property type="match status" value="1"/>
</dbReference>